<dbReference type="SUPFAM" id="SSF51905">
    <property type="entry name" value="FAD/NAD(P)-binding domain"/>
    <property type="match status" value="1"/>
</dbReference>
<evidence type="ECO:0000313" key="10">
    <source>
        <dbReference type="Proteomes" id="UP000244248"/>
    </source>
</evidence>
<sequence length="508" mass="55874">MSSIDLNTLPASFDAIVIGGGISGAGILREAVRTGARVLLVEQNDFASGTSSASSKLVHGGLRYLKNKQWRLTLESVRERQRLLREAPGLVETQPFLMPLYQGAKPGKFTMRMGLWIYDLMAGTFVSGWLSQNSLLKIEPNLRKPDLLGAVHYEDARTDDARLVQRLIRDAVDAGAVALNYVRAEVVMSGAQVTGVRLTDSASGQTREIAGSIVINASGAWASDLQGAPEGSPKLRPLRGSHFVFSKDTLPVKRAVSWLHPKDQRPIFAYPWEGAVVYGTTDLDHDASQGHPRMTLEEADYLIDGLAYQFPALQLKSSDALSTYSGVRPIVDSGKDNPSEESRESAMWSSPGLVNITGGKLTTFRVTAREVLHEAAKQVPALAPGKDQPVFESAKQQKHERLFGRLGAKAANVLLSSSTPAQLEIIEGTPYCWAELHWAARHEQVHQLDDLLMRRTRIGLVMVNGGLEILPRVKEICMTELAWDEARWNAESARYLELWQRNHAPVIA</sequence>
<dbReference type="InterPro" id="IPR036188">
    <property type="entry name" value="FAD/NAD-bd_sf"/>
</dbReference>
<comment type="cofactor">
    <cofactor evidence="1">
        <name>FAD</name>
        <dbReference type="ChEBI" id="CHEBI:57692"/>
    </cofactor>
</comment>
<evidence type="ECO:0000256" key="4">
    <source>
        <dbReference type="ARBA" id="ARBA00022798"/>
    </source>
</evidence>
<dbReference type="InterPro" id="IPR006076">
    <property type="entry name" value="FAD-dep_OxRdtase"/>
</dbReference>
<dbReference type="AlphaFoldDB" id="A0A2T5MHJ3"/>
<evidence type="ECO:0000256" key="3">
    <source>
        <dbReference type="ARBA" id="ARBA00022630"/>
    </source>
</evidence>
<dbReference type="Pfam" id="PF16901">
    <property type="entry name" value="DAO_C"/>
    <property type="match status" value="1"/>
</dbReference>
<dbReference type="GO" id="GO:0004368">
    <property type="term" value="F:glycerol-3-phosphate dehydrogenase (quinone) activity"/>
    <property type="evidence" value="ECO:0007669"/>
    <property type="project" value="InterPro"/>
</dbReference>
<accession>A0A2T5MHJ3</accession>
<dbReference type="InterPro" id="IPR000447">
    <property type="entry name" value="G3P_DH_FAD-dep"/>
</dbReference>
<dbReference type="PANTHER" id="PTHR11985">
    <property type="entry name" value="GLYCEROL-3-PHOSPHATE DEHYDROGENASE"/>
    <property type="match status" value="1"/>
</dbReference>
<dbReference type="GO" id="GO:0046168">
    <property type="term" value="P:glycerol-3-phosphate catabolic process"/>
    <property type="evidence" value="ECO:0007669"/>
    <property type="project" value="TreeGrafter"/>
</dbReference>
<dbReference type="PANTHER" id="PTHR11985:SF35">
    <property type="entry name" value="ANAEROBIC GLYCEROL-3-PHOSPHATE DEHYDROGENASE SUBUNIT A"/>
    <property type="match status" value="1"/>
</dbReference>
<protein>
    <submittedName>
        <fullName evidence="9">FAD-dependent oxidoreductase</fullName>
    </submittedName>
</protein>
<proteinExistence type="inferred from homology"/>
<dbReference type="InterPro" id="IPR038299">
    <property type="entry name" value="DAO_C_sf"/>
</dbReference>
<dbReference type="EMBL" id="QANS01000002">
    <property type="protein sequence ID" value="PTU32045.1"/>
    <property type="molecule type" value="Genomic_DNA"/>
</dbReference>
<keyword evidence="10" id="KW-1185">Reference proteome</keyword>
<name>A0A2T5MHJ3_9GAMM</name>
<evidence type="ECO:0000313" key="9">
    <source>
        <dbReference type="EMBL" id="PTU32045.1"/>
    </source>
</evidence>
<dbReference type="RefSeq" id="WP_107939236.1">
    <property type="nucleotide sequence ID" value="NZ_QANS01000002.1"/>
</dbReference>
<dbReference type="Pfam" id="PF01266">
    <property type="entry name" value="DAO"/>
    <property type="match status" value="1"/>
</dbReference>
<dbReference type="Gene3D" id="3.50.50.60">
    <property type="entry name" value="FAD/NAD(P)-binding domain"/>
    <property type="match status" value="1"/>
</dbReference>
<keyword evidence="3" id="KW-0285">Flavoprotein</keyword>
<evidence type="ECO:0000259" key="8">
    <source>
        <dbReference type="Pfam" id="PF16901"/>
    </source>
</evidence>
<gene>
    <name evidence="9" type="ORF">CJD38_05040</name>
</gene>
<evidence type="ECO:0000259" key="7">
    <source>
        <dbReference type="Pfam" id="PF01266"/>
    </source>
</evidence>
<organism evidence="9 10">
    <name type="scientific">Stenotrophobium rhamnosiphilum</name>
    <dbReference type="NCBI Taxonomy" id="2029166"/>
    <lineage>
        <taxon>Bacteria</taxon>
        <taxon>Pseudomonadati</taxon>
        <taxon>Pseudomonadota</taxon>
        <taxon>Gammaproteobacteria</taxon>
        <taxon>Nevskiales</taxon>
        <taxon>Nevskiaceae</taxon>
        <taxon>Stenotrophobium</taxon>
    </lineage>
</organism>
<keyword evidence="4" id="KW-0319">Glycerol metabolism</keyword>
<keyword evidence="5" id="KW-0274">FAD</keyword>
<dbReference type="Proteomes" id="UP000244248">
    <property type="component" value="Unassembled WGS sequence"/>
</dbReference>
<evidence type="ECO:0000256" key="5">
    <source>
        <dbReference type="ARBA" id="ARBA00022827"/>
    </source>
</evidence>
<keyword evidence="6" id="KW-0560">Oxidoreductase</keyword>
<reference evidence="9 10" key="1">
    <citation type="submission" date="2018-04" db="EMBL/GenBank/DDBJ databases">
        <title>Novel species isolated from glacier.</title>
        <authorList>
            <person name="Liu Q."/>
            <person name="Xin Y.-H."/>
        </authorList>
    </citation>
    <scope>NUCLEOTIDE SEQUENCE [LARGE SCALE GENOMIC DNA]</scope>
    <source>
        <strain evidence="9 10">GT1R17</strain>
    </source>
</reference>
<feature type="domain" description="FAD dependent oxidoreductase" evidence="7">
    <location>
        <begin position="14"/>
        <end position="359"/>
    </location>
</feature>
<evidence type="ECO:0000256" key="6">
    <source>
        <dbReference type="ARBA" id="ARBA00023002"/>
    </source>
</evidence>
<dbReference type="Gene3D" id="1.10.8.870">
    <property type="entry name" value="Alpha-glycerophosphate oxidase, cap domain"/>
    <property type="match status" value="1"/>
</dbReference>
<dbReference type="PRINTS" id="PR01001">
    <property type="entry name" value="FADG3PDH"/>
</dbReference>
<evidence type="ECO:0000256" key="1">
    <source>
        <dbReference type="ARBA" id="ARBA00001974"/>
    </source>
</evidence>
<dbReference type="Gene3D" id="3.30.9.10">
    <property type="entry name" value="D-Amino Acid Oxidase, subunit A, domain 2"/>
    <property type="match status" value="1"/>
</dbReference>
<comment type="similarity">
    <text evidence="2">Belongs to the FAD-dependent glycerol-3-phosphate dehydrogenase family.</text>
</comment>
<dbReference type="InterPro" id="IPR031656">
    <property type="entry name" value="DAO_C"/>
</dbReference>
<comment type="caution">
    <text evidence="9">The sequence shown here is derived from an EMBL/GenBank/DDBJ whole genome shotgun (WGS) entry which is preliminary data.</text>
</comment>
<dbReference type="GO" id="GO:0006071">
    <property type="term" value="P:glycerol metabolic process"/>
    <property type="evidence" value="ECO:0007669"/>
    <property type="project" value="UniProtKB-KW"/>
</dbReference>
<evidence type="ECO:0000256" key="2">
    <source>
        <dbReference type="ARBA" id="ARBA00007330"/>
    </source>
</evidence>
<dbReference type="OrthoDB" id="9766796at2"/>
<feature type="domain" description="Alpha-glycerophosphate oxidase C-terminal" evidence="8">
    <location>
        <begin position="393"/>
        <end position="487"/>
    </location>
</feature>